<accession>A0A931DCV4</accession>
<sequence>MTGEARARHWASHCDLRKATVMLSGYQQAIPSRAKGAVR</sequence>
<organism evidence="1 2">
    <name type="scientific">Actinomadura viridis</name>
    <dbReference type="NCBI Taxonomy" id="58110"/>
    <lineage>
        <taxon>Bacteria</taxon>
        <taxon>Bacillati</taxon>
        <taxon>Actinomycetota</taxon>
        <taxon>Actinomycetes</taxon>
        <taxon>Streptosporangiales</taxon>
        <taxon>Thermomonosporaceae</taxon>
        <taxon>Actinomadura</taxon>
    </lineage>
</organism>
<comment type="caution">
    <text evidence="1">The sequence shown here is derived from an EMBL/GenBank/DDBJ whole genome shotgun (WGS) entry which is preliminary data.</text>
</comment>
<dbReference type="Proteomes" id="UP000614047">
    <property type="component" value="Unassembled WGS sequence"/>
</dbReference>
<reference evidence="1" key="1">
    <citation type="submission" date="2020-11" db="EMBL/GenBank/DDBJ databases">
        <title>Sequencing the genomes of 1000 actinobacteria strains.</title>
        <authorList>
            <person name="Klenk H.-P."/>
        </authorList>
    </citation>
    <scope>NUCLEOTIDE SEQUENCE</scope>
    <source>
        <strain evidence="1">DSM 43175</strain>
    </source>
</reference>
<keyword evidence="2" id="KW-1185">Reference proteome</keyword>
<name>A0A931DCV4_9ACTN</name>
<protein>
    <submittedName>
        <fullName evidence="1">Uncharacterized protein</fullName>
    </submittedName>
</protein>
<evidence type="ECO:0000313" key="2">
    <source>
        <dbReference type="Proteomes" id="UP000614047"/>
    </source>
</evidence>
<proteinExistence type="predicted"/>
<dbReference type="AlphaFoldDB" id="A0A931DCV4"/>
<evidence type="ECO:0000313" key="1">
    <source>
        <dbReference type="EMBL" id="MBG6087805.1"/>
    </source>
</evidence>
<gene>
    <name evidence="1" type="ORF">IW256_001918</name>
</gene>
<dbReference type="EMBL" id="JADOUA010000001">
    <property type="protein sequence ID" value="MBG6087805.1"/>
    <property type="molecule type" value="Genomic_DNA"/>
</dbReference>